<dbReference type="RefSeq" id="WP_154671033.1">
    <property type="nucleotide sequence ID" value="NZ_LT605205.1"/>
</dbReference>
<evidence type="ECO:0000313" key="3">
    <source>
        <dbReference type="Proteomes" id="UP000187464"/>
    </source>
</evidence>
<dbReference type="STRING" id="1642647.PSM36_2776"/>
<keyword evidence="3" id="KW-1185">Reference proteome</keyword>
<reference evidence="2 3" key="1">
    <citation type="submission" date="2016-08" db="EMBL/GenBank/DDBJ databases">
        <authorList>
            <person name="Seilhamer J.J."/>
        </authorList>
    </citation>
    <scope>NUCLEOTIDE SEQUENCE [LARGE SCALE GENOMIC DNA]</scope>
    <source>
        <strain evidence="2">M3/6</strain>
    </source>
</reference>
<feature type="chain" id="PRO_5013159150" evidence="1">
    <location>
        <begin position="23"/>
        <end position="207"/>
    </location>
</feature>
<proteinExistence type="predicted"/>
<dbReference type="KEGG" id="psac:PSM36_2776"/>
<keyword evidence="1" id="KW-0732">Signal</keyword>
<evidence type="ECO:0000256" key="1">
    <source>
        <dbReference type="SAM" id="SignalP"/>
    </source>
</evidence>
<protein>
    <submittedName>
        <fullName evidence="2">Putative secreted protein</fullName>
    </submittedName>
</protein>
<feature type="signal peptide" evidence="1">
    <location>
        <begin position="1"/>
        <end position="22"/>
    </location>
</feature>
<accession>A0A1R3T5U4</accession>
<sequence length="207" mass="23572">MRNSLFVSIAAFCLLATSCASSIRSGCRQAETVSLTRADIPSVIEASDSLQTFDMEISFFGKHLNGMMLVKRQDRETVRILINSYFGMSMADFELRPDTFVIHYLLDAMNKPPMVNLFKNNFTLLFGAHLPEHFVAQKSLCRQSEELISAETPNGKYQYRINREDQKIIKIKAPGVNVEVPYPVYPFTITLKYRGIFGPTIVIREME</sequence>
<evidence type="ECO:0000313" key="2">
    <source>
        <dbReference type="EMBL" id="SCD21572.1"/>
    </source>
</evidence>
<gene>
    <name evidence="2" type="ORF">PSM36_2776</name>
</gene>
<organism evidence="2 3">
    <name type="scientific">Proteiniphilum saccharofermentans</name>
    <dbReference type="NCBI Taxonomy" id="1642647"/>
    <lineage>
        <taxon>Bacteria</taxon>
        <taxon>Pseudomonadati</taxon>
        <taxon>Bacteroidota</taxon>
        <taxon>Bacteroidia</taxon>
        <taxon>Bacteroidales</taxon>
        <taxon>Dysgonomonadaceae</taxon>
        <taxon>Proteiniphilum</taxon>
    </lineage>
</organism>
<dbReference type="EMBL" id="LT605205">
    <property type="protein sequence ID" value="SCD21572.1"/>
    <property type="molecule type" value="Genomic_DNA"/>
</dbReference>
<dbReference type="PROSITE" id="PS51257">
    <property type="entry name" value="PROKAR_LIPOPROTEIN"/>
    <property type="match status" value="1"/>
</dbReference>
<dbReference type="AlphaFoldDB" id="A0A1R3T5U4"/>
<name>A0A1R3T5U4_9BACT</name>
<dbReference type="Proteomes" id="UP000187464">
    <property type="component" value="Chromosome I"/>
</dbReference>